<dbReference type="Pfam" id="PF11079">
    <property type="entry name" value="YqhG"/>
    <property type="match status" value="1"/>
</dbReference>
<name>A0ABS2DIG3_9BACI</name>
<evidence type="ECO:0000313" key="2">
    <source>
        <dbReference type="Proteomes" id="UP001518925"/>
    </source>
</evidence>
<evidence type="ECO:0000313" key="1">
    <source>
        <dbReference type="EMBL" id="MBM6617308.1"/>
    </source>
</evidence>
<sequence>MQQPEIHRFLERYFIANECEILENAAGYLSVQLTVDLDKELMNRPFYWHYLEKTGGQPNPMKLTLITDQNKVTNDLKGEVIHFGSPRLHQIFQSTNKLASYIRLYEHVKPSMIRNGNLPLHPWLGMNLKITYQCDQTRDVILSIGLNLINGMIIDHFQERLESLSLTPKIPDMCFTLSPIIKPKSGIARIKQTIQGIIDNDDHEWADAARERWNKDLTLLDHFYADMDEKPESYETEKQALQDQYEPKVKVSIINGGLFYLTQQSIQAQ</sequence>
<keyword evidence="2" id="KW-1185">Reference proteome</keyword>
<dbReference type="RefSeq" id="WP_204202686.1">
    <property type="nucleotide sequence ID" value="NZ_JAFELM010000021.1"/>
</dbReference>
<dbReference type="Proteomes" id="UP001518925">
    <property type="component" value="Unassembled WGS sequence"/>
</dbReference>
<gene>
    <name evidence="1" type="ORF">JR050_06415</name>
</gene>
<dbReference type="InterPro" id="IPR024562">
    <property type="entry name" value="YqhG"/>
</dbReference>
<accession>A0ABS2DIG3</accession>
<protein>
    <submittedName>
        <fullName evidence="1">YqhG family protein</fullName>
    </submittedName>
</protein>
<dbReference type="EMBL" id="JAFELM010000021">
    <property type="protein sequence ID" value="MBM6617308.1"/>
    <property type="molecule type" value="Genomic_DNA"/>
</dbReference>
<proteinExistence type="predicted"/>
<organism evidence="1 2">
    <name type="scientific">Bacillus suaedaesalsae</name>
    <dbReference type="NCBI Taxonomy" id="2810349"/>
    <lineage>
        <taxon>Bacteria</taxon>
        <taxon>Bacillati</taxon>
        <taxon>Bacillota</taxon>
        <taxon>Bacilli</taxon>
        <taxon>Bacillales</taxon>
        <taxon>Bacillaceae</taxon>
        <taxon>Bacillus</taxon>
    </lineage>
</organism>
<comment type="caution">
    <text evidence="1">The sequence shown here is derived from an EMBL/GenBank/DDBJ whole genome shotgun (WGS) entry which is preliminary data.</text>
</comment>
<reference evidence="1 2" key="1">
    <citation type="submission" date="2021-02" db="EMBL/GenBank/DDBJ databases">
        <title>Bacillus sp. RD4P76, an endophyte from a halophyte.</title>
        <authorList>
            <person name="Sun J.-Q."/>
        </authorList>
    </citation>
    <scope>NUCLEOTIDE SEQUENCE [LARGE SCALE GENOMIC DNA]</scope>
    <source>
        <strain evidence="1 2">RD4P76</strain>
    </source>
</reference>